<dbReference type="InterPro" id="IPR011322">
    <property type="entry name" value="N-reg_PII-like_a/b"/>
</dbReference>
<dbReference type="Gene3D" id="3.30.70.120">
    <property type="match status" value="1"/>
</dbReference>
<dbReference type="SUPFAM" id="SSF54913">
    <property type="entry name" value="GlnB-like"/>
    <property type="match status" value="1"/>
</dbReference>
<dbReference type="EMBL" id="FUYQ01000001">
    <property type="protein sequence ID" value="SKB26613.1"/>
    <property type="molecule type" value="Genomic_DNA"/>
</dbReference>
<dbReference type="RefSeq" id="WP_079681925.1">
    <property type="nucleotide sequence ID" value="NZ_FUYQ01000001.1"/>
</dbReference>
<gene>
    <name evidence="1" type="ORF">SAMN05660349_00156</name>
</gene>
<sequence>MKAIFISFNQAYYDMIITTMDRNNLRGFTYWDEVRGRGSKTGEPHYGSHAWPTMNSAILTMVEDDKVDNFLALLHKMDEETEALGLRAFTWNIEKTI</sequence>
<proteinExistence type="predicted"/>
<protein>
    <submittedName>
        <fullName evidence="1">Uncharacterized protein</fullName>
    </submittedName>
</protein>
<name>A0A1T4ZW92_9BACT</name>
<reference evidence="2" key="1">
    <citation type="submission" date="2017-02" db="EMBL/GenBank/DDBJ databases">
        <authorList>
            <person name="Varghese N."/>
            <person name="Submissions S."/>
        </authorList>
    </citation>
    <scope>NUCLEOTIDE SEQUENCE [LARGE SCALE GENOMIC DNA]</scope>
    <source>
        <strain evidence="2">DSM 24967</strain>
    </source>
</reference>
<dbReference type="NCBIfam" id="NF045581">
    <property type="entry name" value="PG0541_fam"/>
    <property type="match status" value="1"/>
</dbReference>
<dbReference type="AlphaFoldDB" id="A0A1T4ZW92"/>
<dbReference type="InterPro" id="IPR015867">
    <property type="entry name" value="N-reg_PII/ATP_PRibTrfase_C"/>
</dbReference>
<evidence type="ECO:0000313" key="1">
    <source>
        <dbReference type="EMBL" id="SKB26613.1"/>
    </source>
</evidence>
<organism evidence="1 2">
    <name type="scientific">Parabacteroides chartae</name>
    <dbReference type="NCBI Taxonomy" id="1037355"/>
    <lineage>
        <taxon>Bacteria</taxon>
        <taxon>Pseudomonadati</taxon>
        <taxon>Bacteroidota</taxon>
        <taxon>Bacteroidia</taxon>
        <taxon>Bacteroidales</taxon>
        <taxon>Tannerellaceae</taxon>
        <taxon>Parabacteroides</taxon>
    </lineage>
</organism>
<evidence type="ECO:0000313" key="2">
    <source>
        <dbReference type="Proteomes" id="UP000190852"/>
    </source>
</evidence>
<accession>A0A1T4ZW92</accession>
<dbReference type="Proteomes" id="UP000190852">
    <property type="component" value="Unassembled WGS sequence"/>
</dbReference>
<keyword evidence="2" id="KW-1185">Reference proteome</keyword>